<gene>
    <name evidence="3" type="ORF">JX001_14080</name>
</gene>
<feature type="chain" id="PRO_5047034546" description="Bacteriophage N4 adsorption protein A C-terminal domain-containing protein" evidence="1">
    <location>
        <begin position="28"/>
        <end position="493"/>
    </location>
</feature>
<evidence type="ECO:0000313" key="3">
    <source>
        <dbReference type="EMBL" id="QSF53878.1"/>
    </source>
</evidence>
<dbReference type="Proteomes" id="UP000662957">
    <property type="component" value="Chromosome"/>
</dbReference>
<organism evidence="3 4">
    <name type="scientific">Brevundimonas fontaquae</name>
    <dbReference type="NCBI Taxonomy" id="2813778"/>
    <lineage>
        <taxon>Bacteria</taxon>
        <taxon>Pseudomonadati</taxon>
        <taxon>Pseudomonadota</taxon>
        <taxon>Alphaproteobacteria</taxon>
        <taxon>Caulobacterales</taxon>
        <taxon>Caulobacteraceae</taxon>
        <taxon>Brevundimonas</taxon>
    </lineage>
</organism>
<dbReference type="Gene3D" id="1.25.40.10">
    <property type="entry name" value="Tetratricopeptide repeat domain"/>
    <property type="match status" value="1"/>
</dbReference>
<reference evidence="3 4" key="1">
    <citation type="submission" date="2021-02" db="EMBL/GenBank/DDBJ databases">
        <title>Brevundimonas sp. CS1 genome sequence.</title>
        <authorList>
            <person name="Lee K."/>
            <person name="Choi Y.-J."/>
            <person name="Son H.-R."/>
        </authorList>
    </citation>
    <scope>NUCLEOTIDE SEQUENCE [LARGE SCALE GENOMIC DNA]</scope>
    <source>
        <strain evidence="3 4">CS1</strain>
    </source>
</reference>
<dbReference type="EMBL" id="CP070968">
    <property type="protein sequence ID" value="QSF53878.1"/>
    <property type="molecule type" value="Genomic_DNA"/>
</dbReference>
<feature type="signal peptide" evidence="1">
    <location>
        <begin position="1"/>
        <end position="27"/>
    </location>
</feature>
<proteinExistence type="predicted"/>
<dbReference type="Pfam" id="PF14559">
    <property type="entry name" value="TPR_19"/>
    <property type="match status" value="1"/>
</dbReference>
<name>A0ABX7LTJ5_9CAUL</name>
<sequence length="493" mass="52150">MRRSLLLASVAIAVSGGGVLTPATVQAQTEAASSKGYADATAAYAAMSAGRPAEAVAPAARAVGAAPENLDWRLLLADALIGSGDDATALMVLQPVAGSRDHRVQTRRGEASRRTGDLNQAAEAYAIAAPLAPTPQSQAYLTRARAQALTEMGRKAEARVVLREGATNGVLPGDAPLDFAYAAVAAGEDRLAVQGFGAADRSEPLTGAQALDAAYAARRAGQDMKAATWLEQGARTLPADQMTAQRRHEIGRELQTLEHRFGGTVNVSTGPAPNATILINGGDNQVTQVGGEIWARVGGDNNGRPVQAFARAYQTVDADTGATGGESTQGWVGVRWKPFTDTNLSLETSRLIAIGEAARDDTMLRAAWSADAGGDLRYDRDSWPAAHVYVDVARLLEDEQTYAVADANLGWTWIATEGRRDTITAGVGVRADYDSLRADKWAVAAGPRVAWRHWMGEDLQARGRYLDLSLGYYTPLRDGPRDEGLVLSLTLGF</sequence>
<dbReference type="RefSeq" id="WP_205681479.1">
    <property type="nucleotide sequence ID" value="NZ_CP070968.1"/>
</dbReference>
<evidence type="ECO:0000313" key="4">
    <source>
        <dbReference type="Proteomes" id="UP000662957"/>
    </source>
</evidence>
<feature type="domain" description="Bacteriophage N4 adsorption protein A C-terminal" evidence="2">
    <location>
        <begin position="322"/>
        <end position="486"/>
    </location>
</feature>
<keyword evidence="4" id="KW-1185">Reference proteome</keyword>
<evidence type="ECO:0000256" key="1">
    <source>
        <dbReference type="SAM" id="SignalP"/>
    </source>
</evidence>
<accession>A0ABX7LTJ5</accession>
<keyword evidence="1" id="KW-0732">Signal</keyword>
<dbReference type="SUPFAM" id="SSF48452">
    <property type="entry name" value="TPR-like"/>
    <property type="match status" value="1"/>
</dbReference>
<dbReference type="InterPro" id="IPR025137">
    <property type="entry name" value="NfrA_C"/>
</dbReference>
<protein>
    <recommendedName>
        <fullName evidence="2">Bacteriophage N4 adsorption protein A C-terminal domain-containing protein</fullName>
    </recommendedName>
</protein>
<dbReference type="InterPro" id="IPR011990">
    <property type="entry name" value="TPR-like_helical_dom_sf"/>
</dbReference>
<evidence type="ECO:0000259" key="2">
    <source>
        <dbReference type="Pfam" id="PF13283"/>
    </source>
</evidence>
<dbReference type="Pfam" id="PF13283">
    <property type="entry name" value="NfrA_C"/>
    <property type="match status" value="1"/>
</dbReference>